<dbReference type="EMBL" id="BMMM01000014">
    <property type="protein sequence ID" value="GGN81450.1"/>
    <property type="molecule type" value="Genomic_DNA"/>
</dbReference>
<keyword evidence="1" id="KW-0812">Transmembrane</keyword>
<reference evidence="2 3" key="1">
    <citation type="journal article" date="2014" name="Int. J. Syst. Evol. Microbiol.">
        <title>Complete genome sequence of Corynebacterium casei LMG S-19264T (=DSM 44701T), isolated from a smear-ripened cheese.</title>
        <authorList>
            <consortium name="US DOE Joint Genome Institute (JGI-PGF)"/>
            <person name="Walter F."/>
            <person name="Albersmeier A."/>
            <person name="Kalinowski J."/>
            <person name="Ruckert C."/>
        </authorList>
    </citation>
    <scope>NUCLEOTIDE SEQUENCE [LARGE SCALE GENOMIC DNA]</scope>
    <source>
        <strain evidence="2 3">CGMCC 4.7111</strain>
    </source>
</reference>
<gene>
    <name evidence="2" type="ORF">GCM10011579_068040</name>
</gene>
<dbReference type="Pfam" id="PF19560">
    <property type="entry name" value="DUF6082"/>
    <property type="match status" value="1"/>
</dbReference>
<accession>A0A917YC20</accession>
<evidence type="ECO:0000313" key="3">
    <source>
        <dbReference type="Proteomes" id="UP000600365"/>
    </source>
</evidence>
<proteinExistence type="predicted"/>
<feature type="transmembrane region" description="Helical" evidence="1">
    <location>
        <begin position="12"/>
        <end position="33"/>
    </location>
</feature>
<comment type="caution">
    <text evidence="2">The sequence shown here is derived from an EMBL/GenBank/DDBJ whole genome shotgun (WGS) entry which is preliminary data.</text>
</comment>
<dbReference type="AlphaFoldDB" id="A0A917YC20"/>
<evidence type="ECO:0000313" key="2">
    <source>
        <dbReference type="EMBL" id="GGN81450.1"/>
    </source>
</evidence>
<organism evidence="2 3">
    <name type="scientific">Streptomyces albiflavescens</name>
    <dbReference type="NCBI Taxonomy" id="1623582"/>
    <lineage>
        <taxon>Bacteria</taxon>
        <taxon>Bacillati</taxon>
        <taxon>Actinomycetota</taxon>
        <taxon>Actinomycetes</taxon>
        <taxon>Kitasatosporales</taxon>
        <taxon>Streptomycetaceae</taxon>
        <taxon>Streptomyces</taxon>
    </lineage>
</organism>
<sequence length="214" mass="23507">MGAARTRWKGWIAGWSLLGFGLIALVVATPFLLRHATPSRSDWTELASISQAYAAISIPFSGVALIGVVASLAYQARQVHNDREDAQLAAHRELTMRLLEDPDLLVCWGPPPRPISAIRAKQHAYVNLIVSFWHADFIVGRLTDAVLQGAATHLFQGEIGREFWEMQGENWKNTAATRGRRSSRFVELVQEGFVQAQAAGPPIPASLFYVSGST</sequence>
<feature type="transmembrane region" description="Helical" evidence="1">
    <location>
        <begin position="53"/>
        <end position="74"/>
    </location>
</feature>
<evidence type="ECO:0000256" key="1">
    <source>
        <dbReference type="SAM" id="Phobius"/>
    </source>
</evidence>
<dbReference type="Proteomes" id="UP000600365">
    <property type="component" value="Unassembled WGS sequence"/>
</dbReference>
<dbReference type="InterPro" id="IPR045728">
    <property type="entry name" value="DUF6082"/>
</dbReference>
<keyword evidence="1" id="KW-1133">Transmembrane helix</keyword>
<name>A0A917YC20_9ACTN</name>
<keyword evidence="3" id="KW-1185">Reference proteome</keyword>
<keyword evidence="1" id="KW-0472">Membrane</keyword>
<dbReference type="RefSeq" id="WP_189189922.1">
    <property type="nucleotide sequence ID" value="NZ_BMMM01000014.1"/>
</dbReference>
<protein>
    <submittedName>
        <fullName evidence="2">Uncharacterized protein</fullName>
    </submittedName>
</protein>